<dbReference type="EMBL" id="MRYD01000124">
    <property type="protein sequence ID" value="OSZ58455.1"/>
    <property type="molecule type" value="Genomic_DNA"/>
</dbReference>
<name>A0ABX3YEX4_9ACTN</name>
<gene>
    <name evidence="2" type="ORF">OQI_21695</name>
</gene>
<evidence type="ECO:0000313" key="2">
    <source>
        <dbReference type="EMBL" id="OSZ58455.1"/>
    </source>
</evidence>
<accession>A0ABX3YEX4</accession>
<reference evidence="2 3" key="1">
    <citation type="submission" date="2016-12" db="EMBL/GenBank/DDBJ databases">
        <title>Genome Mining:The Detection of Biosynthetic Gene Clusters to Aid in the Expression of Curamycin A produced by Streptomyces sp. strain CZA14.</title>
        <authorList>
            <person name="Durrell K.A."/>
            <person name="Kirby B.M."/>
            <person name="Khan W."/>
            <person name="Mthethwa T."/>
            <person name="Le Roes-Hill M."/>
        </authorList>
    </citation>
    <scope>NUCLEOTIDE SEQUENCE [LARGE SCALE GENOMIC DNA]</scope>
    <source>
        <strain evidence="2 3">CZA14</strain>
    </source>
</reference>
<dbReference type="Proteomes" id="UP000194266">
    <property type="component" value="Unassembled WGS sequence"/>
</dbReference>
<proteinExistence type="predicted"/>
<comment type="caution">
    <text evidence="2">The sequence shown here is derived from an EMBL/GenBank/DDBJ whole genome shotgun (WGS) entry which is preliminary data.</text>
</comment>
<organism evidence="2 3">
    <name type="scientific">Streptomyces pharetrae CZA14</name>
    <dbReference type="NCBI Taxonomy" id="1144883"/>
    <lineage>
        <taxon>Bacteria</taxon>
        <taxon>Bacillati</taxon>
        <taxon>Actinomycetota</taxon>
        <taxon>Actinomycetes</taxon>
        <taxon>Kitasatosporales</taxon>
        <taxon>Streptomycetaceae</taxon>
        <taxon>Streptomyces</taxon>
    </lineage>
</organism>
<feature type="region of interest" description="Disordered" evidence="1">
    <location>
        <begin position="56"/>
        <end position="84"/>
    </location>
</feature>
<evidence type="ECO:0000256" key="1">
    <source>
        <dbReference type="SAM" id="MobiDB-lite"/>
    </source>
</evidence>
<protein>
    <submittedName>
        <fullName evidence="2">Uncharacterized protein</fullName>
    </submittedName>
</protein>
<feature type="compositionally biased region" description="Basic and acidic residues" evidence="1">
    <location>
        <begin position="56"/>
        <end position="68"/>
    </location>
</feature>
<sequence length="84" mass="9223">MLRDVLTEDWTALPPWARTLAHRLACLQCPDDPELLREAAADLLCCGPDWDGRAEELERRAAEHEQRRPPPPPGGSGGPAASRS</sequence>
<keyword evidence="3" id="KW-1185">Reference proteome</keyword>
<evidence type="ECO:0000313" key="3">
    <source>
        <dbReference type="Proteomes" id="UP000194266"/>
    </source>
</evidence>